<evidence type="ECO:0000256" key="1">
    <source>
        <dbReference type="ARBA" id="ARBA00000983"/>
    </source>
</evidence>
<evidence type="ECO:0000256" key="5">
    <source>
        <dbReference type="ARBA" id="ARBA00022722"/>
    </source>
</evidence>
<feature type="region of interest" description="Disordered" evidence="12">
    <location>
        <begin position="707"/>
        <end position="727"/>
    </location>
</feature>
<comment type="similarity">
    <text evidence="4">Belongs to the replication factor A protein 3 family.</text>
</comment>
<dbReference type="InterPro" id="IPR013970">
    <property type="entry name" value="Rfa2"/>
</dbReference>
<name>A0A7J6N0P9_PERCH</name>
<gene>
    <name evidence="14" type="primary">FAN1</name>
    <name evidence="14" type="ORF">FOL47_001284</name>
</gene>
<evidence type="ECO:0000259" key="13">
    <source>
        <dbReference type="SMART" id="SM00990"/>
    </source>
</evidence>
<dbReference type="Gene3D" id="2.40.50.140">
    <property type="entry name" value="Nucleic acid-binding proteins"/>
    <property type="match status" value="1"/>
</dbReference>
<dbReference type="GO" id="GO:0070336">
    <property type="term" value="F:flap-structured DNA binding"/>
    <property type="evidence" value="ECO:0007669"/>
    <property type="project" value="TreeGrafter"/>
</dbReference>
<evidence type="ECO:0000256" key="9">
    <source>
        <dbReference type="ARBA" id="ARBA00023211"/>
    </source>
</evidence>
<dbReference type="AlphaFoldDB" id="A0A7J6N0P9"/>
<dbReference type="PANTHER" id="PTHR15749:SF4">
    <property type="entry name" value="FANCONI-ASSOCIATED NUCLEASE 1"/>
    <property type="match status" value="1"/>
</dbReference>
<dbReference type="OrthoDB" id="76364at2759"/>
<evidence type="ECO:0000256" key="3">
    <source>
        <dbReference type="ARBA" id="ARBA00005533"/>
    </source>
</evidence>
<comment type="catalytic activity">
    <reaction evidence="1 11">
        <text>Hydrolytically removes 5'-nucleotides successively from the 3'-hydroxy termini of 3'-hydroxy-terminated oligonucleotides.</text>
        <dbReference type="EC" id="3.1.4.1"/>
    </reaction>
</comment>
<proteinExistence type="inferred from homology"/>
<dbReference type="EC" id="3.1.4.1" evidence="11"/>
<evidence type="ECO:0000256" key="8">
    <source>
        <dbReference type="ARBA" id="ARBA00022842"/>
    </source>
</evidence>
<evidence type="ECO:0000313" key="15">
    <source>
        <dbReference type="Proteomes" id="UP000591131"/>
    </source>
</evidence>
<dbReference type="InterPro" id="IPR011856">
    <property type="entry name" value="tRNA_endonuc-like_dom_sf"/>
</dbReference>
<feature type="domain" description="VRR-NUC" evidence="13">
    <location>
        <begin position="711"/>
        <end position="814"/>
    </location>
</feature>
<keyword evidence="11" id="KW-0234">DNA repair</keyword>
<evidence type="ECO:0000256" key="4">
    <source>
        <dbReference type="ARBA" id="ARBA00009761"/>
    </source>
</evidence>
<dbReference type="GO" id="GO:0046872">
    <property type="term" value="F:metal ion binding"/>
    <property type="evidence" value="ECO:0007669"/>
    <property type="project" value="UniProtKB-KW"/>
</dbReference>
<dbReference type="GO" id="GO:0006310">
    <property type="term" value="P:DNA recombination"/>
    <property type="evidence" value="ECO:0007669"/>
    <property type="project" value="InterPro"/>
</dbReference>
<evidence type="ECO:0000256" key="12">
    <source>
        <dbReference type="SAM" id="MobiDB-lite"/>
    </source>
</evidence>
<dbReference type="Pfam" id="PF08774">
    <property type="entry name" value="VRR_NUC"/>
    <property type="match status" value="1"/>
</dbReference>
<feature type="compositionally biased region" description="Low complexity" evidence="12">
    <location>
        <begin position="712"/>
        <end position="725"/>
    </location>
</feature>
<protein>
    <recommendedName>
        <fullName evidence="11">Fanconi-associated nuclease</fullName>
        <ecNumber evidence="11">3.1.4.1</ecNumber>
    </recommendedName>
</protein>
<keyword evidence="7 11" id="KW-0378">Hydrolase</keyword>
<dbReference type="GO" id="GO:0036297">
    <property type="term" value="P:interstrand cross-link repair"/>
    <property type="evidence" value="ECO:0007669"/>
    <property type="project" value="InterPro"/>
</dbReference>
<dbReference type="GO" id="GO:0008409">
    <property type="term" value="F:5'-3' exonuclease activity"/>
    <property type="evidence" value="ECO:0007669"/>
    <property type="project" value="TreeGrafter"/>
</dbReference>
<comment type="function">
    <text evidence="11">Nuclease required for the repair of DNA interstrand cross-links (ICL). Acts as a 5'-3' exonuclease that anchors at a cut end of DNA and cleaves DNA successively at every third nucleotide, allowing to excise an ICL from one strand through flanking incisions.</text>
</comment>
<evidence type="ECO:0000256" key="10">
    <source>
        <dbReference type="ARBA" id="ARBA00023242"/>
    </source>
</evidence>
<keyword evidence="6 11" id="KW-0479">Metal-binding</keyword>
<comment type="subcellular location">
    <subcellularLocation>
        <location evidence="2 11">Nucleus</location>
    </subcellularLocation>
</comment>
<keyword evidence="10 11" id="KW-0539">Nucleus</keyword>
<comment type="cofactor">
    <cofactor evidence="11">
        <name>Mg(2+)</name>
        <dbReference type="ChEBI" id="CHEBI:18420"/>
    </cofactor>
    <cofactor evidence="11">
        <name>Mn(2+)</name>
        <dbReference type="ChEBI" id="CHEBI:29035"/>
    </cofactor>
</comment>
<keyword evidence="8 11" id="KW-0460">Magnesium</keyword>
<keyword evidence="15" id="KW-1185">Reference proteome</keyword>
<evidence type="ECO:0000256" key="2">
    <source>
        <dbReference type="ARBA" id="ARBA00004123"/>
    </source>
</evidence>
<keyword evidence="5 11" id="KW-0540">Nuclease</keyword>
<evidence type="ECO:0000313" key="14">
    <source>
        <dbReference type="EMBL" id="KAF4677469.1"/>
    </source>
</evidence>
<dbReference type="SMART" id="SM00990">
    <property type="entry name" value="VRR_NUC"/>
    <property type="match status" value="1"/>
</dbReference>
<dbReference type="GO" id="GO:0006260">
    <property type="term" value="P:DNA replication"/>
    <property type="evidence" value="ECO:0007669"/>
    <property type="project" value="InterPro"/>
</dbReference>
<dbReference type="InterPro" id="IPR033315">
    <property type="entry name" value="Fan1-like"/>
</dbReference>
<dbReference type="GO" id="GO:0031981">
    <property type="term" value="C:nuclear lumen"/>
    <property type="evidence" value="ECO:0007669"/>
    <property type="project" value="UniProtKB-ARBA"/>
</dbReference>
<comment type="caution">
    <text evidence="14">The sequence shown here is derived from an EMBL/GenBank/DDBJ whole genome shotgun (WGS) entry which is preliminary data.</text>
</comment>
<dbReference type="InterPro" id="IPR012340">
    <property type="entry name" value="NA-bd_OB-fold"/>
</dbReference>
<organism evidence="14 15">
    <name type="scientific">Perkinsus chesapeaki</name>
    <name type="common">Clam parasite</name>
    <name type="synonym">Perkinsus andrewsi</name>
    <dbReference type="NCBI Taxonomy" id="330153"/>
    <lineage>
        <taxon>Eukaryota</taxon>
        <taxon>Sar</taxon>
        <taxon>Alveolata</taxon>
        <taxon>Perkinsozoa</taxon>
        <taxon>Perkinsea</taxon>
        <taxon>Perkinsida</taxon>
        <taxon>Perkinsidae</taxon>
        <taxon>Perkinsus</taxon>
    </lineage>
</organism>
<reference evidence="14 15" key="1">
    <citation type="submission" date="2020-04" db="EMBL/GenBank/DDBJ databases">
        <title>Perkinsus chesapeaki whole genome sequence.</title>
        <authorList>
            <person name="Bogema D.R."/>
        </authorList>
    </citation>
    <scope>NUCLEOTIDE SEQUENCE [LARGE SCALE GENOMIC DNA]</scope>
    <source>
        <strain evidence="14">ATCC PRA-425</strain>
    </source>
</reference>
<keyword evidence="9 11" id="KW-0464">Manganese</keyword>
<dbReference type="Pfam" id="PF08661">
    <property type="entry name" value="Rep_fac-A_3"/>
    <property type="match status" value="1"/>
</dbReference>
<keyword evidence="11" id="KW-0227">DNA damage</keyword>
<comment type="similarity">
    <text evidence="3 11">Belongs to the FAN1 family.</text>
</comment>
<evidence type="ECO:0000256" key="6">
    <source>
        <dbReference type="ARBA" id="ARBA00022723"/>
    </source>
</evidence>
<dbReference type="InterPro" id="IPR014883">
    <property type="entry name" value="VRR_NUC"/>
</dbReference>
<dbReference type="Proteomes" id="UP000591131">
    <property type="component" value="Unassembled WGS sequence"/>
</dbReference>
<dbReference type="Gene3D" id="3.40.1350.10">
    <property type="match status" value="1"/>
</dbReference>
<evidence type="ECO:0000256" key="7">
    <source>
        <dbReference type="ARBA" id="ARBA00022801"/>
    </source>
</evidence>
<accession>A0A7J6N0P9</accession>
<sequence>MSTDSNMNLAACPLVDGRHMSNMMGARVRLIGKLSGSSDDQFHIMAPDGEQILCKPPAGSAVPSSTDIVVVEVIGKVTGERQVDLEAPAQVHKGGDVDLPMLAQAIALQQSRGCRVVKAKSSFREASMVEDDVVSLSSSESEQPRPSHAAAGEALRKACRLVLDDLVRREQSPTSKEGECPSSYLDTEERGLLEGVLLLGLDPLRRLAALAGRKWPKWHLSEVDEDEELFNKGYIYHTGLSTGEEILSLTEPDPLFGFKRLGWAPEKTLWGGSLMDNLLQSLDRKALMHLATRLGLPTTGSKGQLLKAVRSEFNGRQRRLGDAKVLDMSTVLSKLQHPPYIRLRVATVRALAAMTALVEVMGTSPIESRVSGASPYKLTTLPVSLVLSIAGQFRTAFPKAMLSTAPWLWNREEYELLQVASYGSYLYDCGPRNVAELASLGQAIMAFMSGKLEAITARLEDLEDWQRRLTCWYGLVSVVWHSVWAMERLKQWEQAVTTLHWLLQDIPSTTLHSPSRLAKYLNRLRIDYGHAGRSHEFKEVLGKFIPPMDAVEDLDSRPPVGIILPEPERKALLGGAHPDIVVNEYHIVNCGANRSYGWVEAATLDHIGWPGVHDEGGLVRRLMALLLWEDLVNDAIQRGTVVTPCQPFPGDIYVEGYLDRAAGVKTRLEEISSWERHVVAMEVLRASEAIGRSGRLPPLRFAGLRWTEAKDSSSSPPTANESSTSMDAWSPESAATLAQCLGGALLARLFRRILSDMRYWGGGMPDLTIWQGEQQHARFVEVKGPGDDLSARQRGWIAELMRCGADAEVAYIVEPGRHRPKKRKRK</sequence>
<dbReference type="GO" id="GO:0004528">
    <property type="term" value="F:phosphodiesterase I activity"/>
    <property type="evidence" value="ECO:0007669"/>
    <property type="project" value="UniProtKB-EC"/>
</dbReference>
<dbReference type="PANTHER" id="PTHR15749">
    <property type="entry name" value="FANCONI-ASSOCIATED NUCLEASE 1"/>
    <property type="match status" value="1"/>
</dbReference>
<dbReference type="GO" id="GO:0017108">
    <property type="term" value="F:5'-flap endonuclease activity"/>
    <property type="evidence" value="ECO:0007669"/>
    <property type="project" value="TreeGrafter"/>
</dbReference>
<evidence type="ECO:0000256" key="11">
    <source>
        <dbReference type="RuleBase" id="RU365033"/>
    </source>
</evidence>
<dbReference type="EMBL" id="JAAPAO010000013">
    <property type="protein sequence ID" value="KAF4677469.1"/>
    <property type="molecule type" value="Genomic_DNA"/>
</dbReference>